<reference evidence="1" key="1">
    <citation type="submission" date="2021-05" db="EMBL/GenBank/DDBJ databases">
        <authorList>
            <person name="Alioto T."/>
            <person name="Alioto T."/>
            <person name="Gomez Garrido J."/>
        </authorList>
    </citation>
    <scope>NUCLEOTIDE SEQUENCE</scope>
</reference>
<dbReference type="EMBL" id="HBUF01206820">
    <property type="protein sequence ID" value="CAG6664101.1"/>
    <property type="molecule type" value="Transcribed_RNA"/>
</dbReference>
<name>A0A8D8WN02_9HEMI</name>
<proteinExistence type="predicted"/>
<dbReference type="EMBL" id="HBUF01084200">
    <property type="protein sequence ID" value="CAG6633862.1"/>
    <property type="molecule type" value="Transcribed_RNA"/>
</dbReference>
<accession>A0A8D8WN02</accession>
<organism evidence="1">
    <name type="scientific">Cacopsylla melanoneura</name>
    <dbReference type="NCBI Taxonomy" id="428564"/>
    <lineage>
        <taxon>Eukaryota</taxon>
        <taxon>Metazoa</taxon>
        <taxon>Ecdysozoa</taxon>
        <taxon>Arthropoda</taxon>
        <taxon>Hexapoda</taxon>
        <taxon>Insecta</taxon>
        <taxon>Pterygota</taxon>
        <taxon>Neoptera</taxon>
        <taxon>Paraneoptera</taxon>
        <taxon>Hemiptera</taxon>
        <taxon>Sternorrhyncha</taxon>
        <taxon>Psylloidea</taxon>
        <taxon>Psyllidae</taxon>
        <taxon>Psyllinae</taxon>
        <taxon>Cacopsylla</taxon>
    </lineage>
</organism>
<evidence type="ECO:0000313" key="1">
    <source>
        <dbReference type="EMBL" id="CAG6664100.1"/>
    </source>
</evidence>
<protein>
    <submittedName>
        <fullName evidence="1">Uncharacterized protein</fullName>
    </submittedName>
</protein>
<dbReference type="EMBL" id="HBUF01206819">
    <property type="protein sequence ID" value="CAG6664100.1"/>
    <property type="molecule type" value="Transcribed_RNA"/>
</dbReference>
<dbReference type="AlphaFoldDB" id="A0A8D8WN02"/>
<sequence length="101" mass="11515">MSIFALAGKELKKVGTCILLCYEYSSFPFLLALMRKDTVVITTAFKTTTLYCVPIPRLPILVLDQNWFLTKHYLTISPLTNSSMIILLYIYTCLSMTSIIH</sequence>
<dbReference type="EMBL" id="HBUF01084201">
    <property type="protein sequence ID" value="CAG6633863.1"/>
    <property type="molecule type" value="Transcribed_RNA"/>
</dbReference>